<gene>
    <name evidence="2" type="ORF">SAMN05421748_14052</name>
</gene>
<dbReference type="Gene3D" id="3.40.50.150">
    <property type="entry name" value="Vaccinia Virus protein VP39"/>
    <property type="match status" value="1"/>
</dbReference>
<reference evidence="2 3" key="1">
    <citation type="submission" date="2017-09" db="EMBL/GenBank/DDBJ databases">
        <authorList>
            <person name="Ehlers B."/>
            <person name="Leendertz F.H."/>
        </authorList>
    </citation>
    <scope>NUCLEOTIDE SEQUENCE [LARGE SCALE GENOMIC DNA]</scope>
    <source>
        <strain evidence="2 3">CGMCC 4.6857</strain>
    </source>
</reference>
<organism evidence="2 3">
    <name type="scientific">Paractinoplanes atraurantiacus</name>
    <dbReference type="NCBI Taxonomy" id="1036182"/>
    <lineage>
        <taxon>Bacteria</taxon>
        <taxon>Bacillati</taxon>
        <taxon>Actinomycetota</taxon>
        <taxon>Actinomycetes</taxon>
        <taxon>Micromonosporales</taxon>
        <taxon>Micromonosporaceae</taxon>
        <taxon>Paractinoplanes</taxon>
    </lineage>
</organism>
<dbReference type="AlphaFoldDB" id="A0A285KI12"/>
<dbReference type="GO" id="GO:0008757">
    <property type="term" value="F:S-adenosylmethionine-dependent methyltransferase activity"/>
    <property type="evidence" value="ECO:0007669"/>
    <property type="project" value="InterPro"/>
</dbReference>
<sequence>MEDNWDTIADWYAAHLDRGSPMHDFARDALLAVLPRDMSGARVVDLGCGEGLMTRAVAARGATVVGIDPTERLVEHARSIEAADPCGATYAVDDGTTLATVSDSSAEWVTAGLSLNNVPDLEAALRSVRRVLAPGGRLAFTVPHPCFEAPHAGWADSGDGTSRRIVGDYFAQGFWRSANPSGVRRAGNQHRTLSRYLMALIAERFAIEVIAEPQPDQRLIDHQPHRAGLPPFLVVRGRRCGGPAR</sequence>
<name>A0A285KI12_9ACTN</name>
<dbReference type="SUPFAM" id="SSF53335">
    <property type="entry name" value="S-adenosyl-L-methionine-dependent methyltransferases"/>
    <property type="match status" value="1"/>
</dbReference>
<keyword evidence="3" id="KW-1185">Reference proteome</keyword>
<proteinExistence type="predicted"/>
<evidence type="ECO:0000313" key="2">
    <source>
        <dbReference type="EMBL" id="SNY71547.1"/>
    </source>
</evidence>
<dbReference type="CDD" id="cd02440">
    <property type="entry name" value="AdoMet_MTases"/>
    <property type="match status" value="1"/>
</dbReference>
<dbReference type="GO" id="GO:0032259">
    <property type="term" value="P:methylation"/>
    <property type="evidence" value="ECO:0007669"/>
    <property type="project" value="UniProtKB-KW"/>
</dbReference>
<dbReference type="EMBL" id="OBDY01000040">
    <property type="protein sequence ID" value="SNY71547.1"/>
    <property type="molecule type" value="Genomic_DNA"/>
</dbReference>
<keyword evidence="2" id="KW-0489">Methyltransferase</keyword>
<evidence type="ECO:0000313" key="3">
    <source>
        <dbReference type="Proteomes" id="UP000219612"/>
    </source>
</evidence>
<dbReference type="OrthoDB" id="189743at2"/>
<accession>A0A285KI12</accession>
<keyword evidence="2" id="KW-0808">Transferase</keyword>
<dbReference type="PANTHER" id="PTHR43861:SF1">
    <property type="entry name" value="TRANS-ACONITATE 2-METHYLTRANSFERASE"/>
    <property type="match status" value="1"/>
</dbReference>
<dbReference type="Proteomes" id="UP000219612">
    <property type="component" value="Unassembled WGS sequence"/>
</dbReference>
<dbReference type="Pfam" id="PF08241">
    <property type="entry name" value="Methyltransf_11"/>
    <property type="match status" value="1"/>
</dbReference>
<dbReference type="InterPro" id="IPR013216">
    <property type="entry name" value="Methyltransf_11"/>
</dbReference>
<dbReference type="PANTHER" id="PTHR43861">
    <property type="entry name" value="TRANS-ACONITATE 2-METHYLTRANSFERASE-RELATED"/>
    <property type="match status" value="1"/>
</dbReference>
<evidence type="ECO:0000259" key="1">
    <source>
        <dbReference type="Pfam" id="PF08241"/>
    </source>
</evidence>
<protein>
    <submittedName>
        <fullName evidence="2">Methyltransferase domain-containing protein</fullName>
    </submittedName>
</protein>
<feature type="domain" description="Methyltransferase type 11" evidence="1">
    <location>
        <begin position="44"/>
        <end position="140"/>
    </location>
</feature>
<dbReference type="InterPro" id="IPR029063">
    <property type="entry name" value="SAM-dependent_MTases_sf"/>
</dbReference>